<dbReference type="AlphaFoldDB" id="A0A2S0PE87"/>
<dbReference type="InterPro" id="IPR001917">
    <property type="entry name" value="Aminotrans_II_pyridoxalP_BS"/>
</dbReference>
<comment type="pathway">
    <text evidence="2 11">Amino-acid biosynthesis; L-histidine biosynthesis; L-histidine from 5-phospho-alpha-D-ribose 1-diphosphate: step 7/9.</text>
</comment>
<organism evidence="13 14">
    <name type="scientific">Microvirgula aerodenitrificans</name>
    <dbReference type="NCBI Taxonomy" id="57480"/>
    <lineage>
        <taxon>Bacteria</taxon>
        <taxon>Pseudomonadati</taxon>
        <taxon>Pseudomonadota</taxon>
        <taxon>Betaproteobacteria</taxon>
        <taxon>Neisseriales</taxon>
        <taxon>Aquaspirillaceae</taxon>
        <taxon>Microvirgula</taxon>
    </lineage>
</organism>
<dbReference type="GO" id="GO:0000105">
    <property type="term" value="P:L-histidine biosynthetic process"/>
    <property type="evidence" value="ECO:0007669"/>
    <property type="project" value="UniProtKB-UniRule"/>
</dbReference>
<keyword evidence="6 11" id="KW-0028">Amino-acid biosynthesis</keyword>
<evidence type="ECO:0000256" key="5">
    <source>
        <dbReference type="ARBA" id="ARBA00022576"/>
    </source>
</evidence>
<proteinExistence type="inferred from homology"/>
<accession>A0A2S0PE87</accession>
<evidence type="ECO:0000313" key="13">
    <source>
        <dbReference type="EMBL" id="AVY95633.1"/>
    </source>
</evidence>
<evidence type="ECO:0000313" key="14">
    <source>
        <dbReference type="Proteomes" id="UP000244173"/>
    </source>
</evidence>
<dbReference type="EC" id="2.6.1.9" evidence="11"/>
<dbReference type="UniPathway" id="UPA00031">
    <property type="reaction ID" value="UER00012"/>
</dbReference>
<dbReference type="InterPro" id="IPR015422">
    <property type="entry name" value="PyrdxlP-dep_Trfase_small"/>
</dbReference>
<evidence type="ECO:0000259" key="12">
    <source>
        <dbReference type="Pfam" id="PF00155"/>
    </source>
</evidence>
<comment type="catalytic activity">
    <reaction evidence="10 11">
        <text>L-histidinol phosphate + 2-oxoglutarate = 3-(imidazol-4-yl)-2-oxopropyl phosphate + L-glutamate</text>
        <dbReference type="Rhea" id="RHEA:23744"/>
        <dbReference type="ChEBI" id="CHEBI:16810"/>
        <dbReference type="ChEBI" id="CHEBI:29985"/>
        <dbReference type="ChEBI" id="CHEBI:57766"/>
        <dbReference type="ChEBI" id="CHEBI:57980"/>
        <dbReference type="EC" id="2.6.1.9"/>
    </reaction>
</comment>
<dbReference type="PROSITE" id="PS00599">
    <property type="entry name" value="AA_TRANSFER_CLASS_2"/>
    <property type="match status" value="1"/>
</dbReference>
<sequence>MTHERQNVRRAAGYTPGDQPECRVVAKLNTNENPYPPARQVIEALQSVQPDELRRYPHPSARAFRELAASVHGLSPQNVIATNGGDELLRLAISTFVEPGQPIGIVRPSYGLYGVLAEIHDSPTFALPLQDDWSLPPDLGRKMNEAGVALLLICNPHAPSGTLISVPELDRLASEFNGVLLIDEAYVDFVDPALAHNTLPLLSRHENLLMLRTLSKGYSLAGLRFAYGLGAASLLEPMFKTKDSYNVDAIAQRLAVAALEAGDAARASAQRVRSERQRMAQSLAARALPSAPSQTNFLLVSVPEDSRGGARGVFEGLRTQGIFVRYFDEDRLRDKLRITIGTPAENDALLAALDMLGFGAAHP</sequence>
<evidence type="ECO:0000256" key="1">
    <source>
        <dbReference type="ARBA" id="ARBA00001933"/>
    </source>
</evidence>
<dbReference type="Proteomes" id="UP000244173">
    <property type="component" value="Chromosome"/>
</dbReference>
<keyword evidence="7 11" id="KW-0808">Transferase</keyword>
<dbReference type="HAMAP" id="MF_01023">
    <property type="entry name" value="HisC_aminotrans_2"/>
    <property type="match status" value="1"/>
</dbReference>
<dbReference type="EMBL" id="CP028519">
    <property type="protein sequence ID" value="AVY95633.1"/>
    <property type="molecule type" value="Genomic_DNA"/>
</dbReference>
<reference evidence="13 14" key="1">
    <citation type="submission" date="2018-04" db="EMBL/GenBank/DDBJ databases">
        <title>Denitrifier Microvirgula.</title>
        <authorList>
            <person name="Anderson E."/>
            <person name="Jang J."/>
            <person name="Ishii S."/>
        </authorList>
    </citation>
    <scope>NUCLEOTIDE SEQUENCE [LARGE SCALE GENOMIC DNA]</scope>
    <source>
        <strain evidence="13 14">BE2.4</strain>
    </source>
</reference>
<gene>
    <name evidence="11 13" type="primary">hisC</name>
    <name evidence="13" type="ORF">DAI18_17475</name>
</gene>
<dbReference type="PANTHER" id="PTHR42885">
    <property type="entry name" value="HISTIDINOL-PHOSPHATE AMINOTRANSFERASE-RELATED"/>
    <property type="match status" value="1"/>
</dbReference>
<dbReference type="STRING" id="1122240.GCA_000620105_01884"/>
<dbReference type="InterPro" id="IPR005861">
    <property type="entry name" value="HisP_aminotrans"/>
</dbReference>
<evidence type="ECO:0000256" key="2">
    <source>
        <dbReference type="ARBA" id="ARBA00005011"/>
    </source>
</evidence>
<evidence type="ECO:0000256" key="7">
    <source>
        <dbReference type="ARBA" id="ARBA00022679"/>
    </source>
</evidence>
<dbReference type="Pfam" id="PF00155">
    <property type="entry name" value="Aminotran_1_2"/>
    <property type="match status" value="1"/>
</dbReference>
<evidence type="ECO:0000256" key="8">
    <source>
        <dbReference type="ARBA" id="ARBA00022898"/>
    </source>
</evidence>
<dbReference type="RefSeq" id="WP_107890048.1">
    <property type="nucleotide sequence ID" value="NZ_CP028519.1"/>
</dbReference>
<evidence type="ECO:0000256" key="11">
    <source>
        <dbReference type="HAMAP-Rule" id="MF_01023"/>
    </source>
</evidence>
<dbReference type="InterPro" id="IPR015421">
    <property type="entry name" value="PyrdxlP-dep_Trfase_major"/>
</dbReference>
<dbReference type="Gene3D" id="3.90.1150.10">
    <property type="entry name" value="Aspartate Aminotransferase, domain 1"/>
    <property type="match status" value="1"/>
</dbReference>
<dbReference type="InterPro" id="IPR015424">
    <property type="entry name" value="PyrdxlP-dep_Trfase"/>
</dbReference>
<evidence type="ECO:0000256" key="9">
    <source>
        <dbReference type="ARBA" id="ARBA00023102"/>
    </source>
</evidence>
<evidence type="ECO:0000256" key="10">
    <source>
        <dbReference type="ARBA" id="ARBA00047481"/>
    </source>
</evidence>
<dbReference type="SUPFAM" id="SSF53383">
    <property type="entry name" value="PLP-dependent transferases"/>
    <property type="match status" value="1"/>
</dbReference>
<dbReference type="NCBIfam" id="TIGR01141">
    <property type="entry name" value="hisC"/>
    <property type="match status" value="1"/>
</dbReference>
<keyword evidence="9 11" id="KW-0368">Histidine biosynthesis</keyword>
<dbReference type="OrthoDB" id="9813612at2"/>
<keyword evidence="5 11" id="KW-0032">Aminotransferase</keyword>
<comment type="similarity">
    <text evidence="3 11">Belongs to the class-II pyridoxal-phosphate-dependent aminotransferase family. Histidinol-phosphate aminotransferase subfamily.</text>
</comment>
<comment type="cofactor">
    <cofactor evidence="1 11">
        <name>pyridoxal 5'-phosphate</name>
        <dbReference type="ChEBI" id="CHEBI:597326"/>
    </cofactor>
</comment>
<dbReference type="GO" id="GO:0030170">
    <property type="term" value="F:pyridoxal phosphate binding"/>
    <property type="evidence" value="ECO:0007669"/>
    <property type="project" value="InterPro"/>
</dbReference>
<dbReference type="CDD" id="cd00609">
    <property type="entry name" value="AAT_like"/>
    <property type="match status" value="1"/>
</dbReference>
<evidence type="ECO:0000256" key="3">
    <source>
        <dbReference type="ARBA" id="ARBA00007970"/>
    </source>
</evidence>
<feature type="domain" description="Aminotransferase class I/classII large" evidence="12">
    <location>
        <begin position="25"/>
        <end position="353"/>
    </location>
</feature>
<evidence type="ECO:0000256" key="6">
    <source>
        <dbReference type="ARBA" id="ARBA00022605"/>
    </source>
</evidence>
<dbReference type="GO" id="GO:0004400">
    <property type="term" value="F:histidinol-phosphate transaminase activity"/>
    <property type="evidence" value="ECO:0007669"/>
    <property type="project" value="UniProtKB-UniRule"/>
</dbReference>
<dbReference type="Gene3D" id="3.40.640.10">
    <property type="entry name" value="Type I PLP-dependent aspartate aminotransferase-like (Major domain)"/>
    <property type="match status" value="1"/>
</dbReference>
<dbReference type="InterPro" id="IPR004839">
    <property type="entry name" value="Aminotransferase_I/II_large"/>
</dbReference>
<comment type="subunit">
    <text evidence="4 11">Homodimer.</text>
</comment>
<dbReference type="KEGG" id="maer:DAI18_17475"/>
<protein>
    <recommendedName>
        <fullName evidence="11">Histidinol-phosphate aminotransferase</fullName>
        <ecNumber evidence="11">2.6.1.9</ecNumber>
    </recommendedName>
    <alternativeName>
        <fullName evidence="11">Imidazole acetol-phosphate transaminase</fullName>
    </alternativeName>
</protein>
<evidence type="ECO:0000256" key="4">
    <source>
        <dbReference type="ARBA" id="ARBA00011738"/>
    </source>
</evidence>
<dbReference type="PANTHER" id="PTHR42885:SF2">
    <property type="entry name" value="HISTIDINOL-PHOSPHATE AMINOTRANSFERASE"/>
    <property type="match status" value="1"/>
</dbReference>
<feature type="modified residue" description="N6-(pyridoxal phosphate)lysine" evidence="11">
    <location>
        <position position="216"/>
    </location>
</feature>
<name>A0A2S0PE87_9NEIS</name>
<keyword evidence="8 11" id="KW-0663">Pyridoxal phosphate</keyword>
<keyword evidence="14" id="KW-1185">Reference proteome</keyword>